<feature type="compositionally biased region" description="Polar residues" evidence="2">
    <location>
        <begin position="133"/>
        <end position="142"/>
    </location>
</feature>
<feature type="coiled-coil region" evidence="1">
    <location>
        <begin position="238"/>
        <end position="290"/>
    </location>
</feature>
<keyword evidence="1" id="KW-0175">Coiled coil</keyword>
<evidence type="ECO:0000313" key="3">
    <source>
        <dbReference type="EMBL" id="KRX01283.1"/>
    </source>
</evidence>
<accession>A0A0V0QGA3</accession>
<dbReference type="Proteomes" id="UP000054937">
    <property type="component" value="Unassembled WGS sequence"/>
</dbReference>
<feature type="region of interest" description="Disordered" evidence="2">
    <location>
        <begin position="121"/>
        <end position="145"/>
    </location>
</feature>
<evidence type="ECO:0000256" key="1">
    <source>
        <dbReference type="SAM" id="Coils"/>
    </source>
</evidence>
<reference evidence="3 4" key="1">
    <citation type="journal article" date="2015" name="Sci. Rep.">
        <title>Genome of the facultative scuticociliatosis pathogen Pseudocohnilembus persalinus provides insight into its virulence through horizontal gene transfer.</title>
        <authorList>
            <person name="Xiong J."/>
            <person name="Wang G."/>
            <person name="Cheng J."/>
            <person name="Tian M."/>
            <person name="Pan X."/>
            <person name="Warren A."/>
            <person name="Jiang C."/>
            <person name="Yuan D."/>
            <person name="Miao W."/>
        </authorList>
    </citation>
    <scope>NUCLEOTIDE SEQUENCE [LARGE SCALE GENOMIC DNA]</scope>
    <source>
        <strain evidence="3">36N120E</strain>
    </source>
</reference>
<proteinExistence type="predicted"/>
<evidence type="ECO:0000313" key="4">
    <source>
        <dbReference type="Proteomes" id="UP000054937"/>
    </source>
</evidence>
<gene>
    <name evidence="3" type="ORF">PPERSA_11730</name>
</gene>
<dbReference type="AlphaFoldDB" id="A0A0V0QGA3"/>
<feature type="compositionally biased region" description="Basic and acidic residues" evidence="2">
    <location>
        <begin position="121"/>
        <end position="132"/>
    </location>
</feature>
<evidence type="ECO:0000256" key="2">
    <source>
        <dbReference type="SAM" id="MobiDB-lite"/>
    </source>
</evidence>
<protein>
    <submittedName>
        <fullName evidence="3">Uncharacterized protein</fullName>
    </submittedName>
</protein>
<dbReference type="InParanoid" id="A0A0V0QGA3"/>
<name>A0A0V0QGA3_PSEPJ</name>
<sequence>MSQKQEKNHYIVPKYGKNDSNVELKFFEQNKMNLEKNWYIFEKNRQYEYINEQISTSQVGQTQISNMKNPNDTQENRIKTPFIKKQNNFYDISQIKYKEPNSQYYDFLNYQFIKQENEQNDNYKQEQNKEFNRSQQNVSQTETNHKKKMPLLKQKQNISNFQTTKKKGQQNIQNPLLETINENKELSDQGYEEQQKQILTKKQEYKFQTLIKDQTDEYQQKLLKQRQFDQDIKIGKLNEFFSQKKEMLEQEKKQEIQEYFGDTLNFEPINETLQIQKNQENNVKQNEEINKEIDINGFKIKIVKKNQNPNIQKQIEEIQKDNENYWQKHSDVPAQIFQNLYLQEKIDKYEKKQNIYLQKQAYNDMAFQYSHQCEYKNEYNDIKNYNKYHMITLINQEKNRKLKQVNEFQQVQIDPLIQQQMYQTQQYPYQNFKDQKYDFPYYYQLGYSQY</sequence>
<keyword evidence="4" id="KW-1185">Reference proteome</keyword>
<dbReference type="EMBL" id="LDAU01000171">
    <property type="protein sequence ID" value="KRX01283.1"/>
    <property type="molecule type" value="Genomic_DNA"/>
</dbReference>
<comment type="caution">
    <text evidence="3">The sequence shown here is derived from an EMBL/GenBank/DDBJ whole genome shotgun (WGS) entry which is preliminary data.</text>
</comment>
<organism evidence="3 4">
    <name type="scientific">Pseudocohnilembus persalinus</name>
    <name type="common">Ciliate</name>
    <dbReference type="NCBI Taxonomy" id="266149"/>
    <lineage>
        <taxon>Eukaryota</taxon>
        <taxon>Sar</taxon>
        <taxon>Alveolata</taxon>
        <taxon>Ciliophora</taxon>
        <taxon>Intramacronucleata</taxon>
        <taxon>Oligohymenophorea</taxon>
        <taxon>Scuticociliatia</taxon>
        <taxon>Philasterida</taxon>
        <taxon>Pseudocohnilembidae</taxon>
        <taxon>Pseudocohnilembus</taxon>
    </lineage>
</organism>